<keyword evidence="5 6" id="KW-0472">Membrane</keyword>
<dbReference type="GO" id="GO:0005886">
    <property type="term" value="C:plasma membrane"/>
    <property type="evidence" value="ECO:0007669"/>
    <property type="project" value="UniProtKB-SubCell"/>
</dbReference>
<feature type="transmembrane region" description="Helical" evidence="6">
    <location>
        <begin position="439"/>
        <end position="457"/>
    </location>
</feature>
<keyword evidence="2" id="KW-1003">Cell membrane</keyword>
<feature type="transmembrane region" description="Helical" evidence="6">
    <location>
        <begin position="32"/>
        <end position="49"/>
    </location>
</feature>
<dbReference type="RefSeq" id="WP_092793235.1">
    <property type="nucleotide sequence ID" value="NZ_FOPC01000012.1"/>
</dbReference>
<dbReference type="Proteomes" id="UP000199642">
    <property type="component" value="Unassembled WGS sequence"/>
</dbReference>
<dbReference type="Pfam" id="PF03772">
    <property type="entry name" value="Competence"/>
    <property type="match status" value="1"/>
</dbReference>
<name>A0A1I2WA68_9BACT</name>
<feature type="transmembrane region" description="Helical" evidence="6">
    <location>
        <begin position="246"/>
        <end position="269"/>
    </location>
</feature>
<comment type="subcellular location">
    <subcellularLocation>
        <location evidence="1">Cell membrane</location>
        <topology evidence="1">Multi-pass membrane protein</topology>
    </subcellularLocation>
</comment>
<gene>
    <name evidence="9" type="ORF">SAMN04487988_11228</name>
</gene>
<feature type="transmembrane region" description="Helical" evidence="6">
    <location>
        <begin position="469"/>
        <end position="488"/>
    </location>
</feature>
<keyword evidence="4 6" id="KW-1133">Transmembrane helix</keyword>
<feature type="domain" description="DUF4131" evidence="8">
    <location>
        <begin position="30"/>
        <end position="181"/>
    </location>
</feature>
<evidence type="ECO:0000259" key="8">
    <source>
        <dbReference type="Pfam" id="PF13567"/>
    </source>
</evidence>
<feature type="transmembrane region" description="Helical" evidence="6">
    <location>
        <begin position="383"/>
        <end position="402"/>
    </location>
</feature>
<evidence type="ECO:0000256" key="4">
    <source>
        <dbReference type="ARBA" id="ARBA00022989"/>
    </source>
</evidence>
<feature type="transmembrane region" description="Helical" evidence="6">
    <location>
        <begin position="7"/>
        <end position="26"/>
    </location>
</feature>
<evidence type="ECO:0000256" key="2">
    <source>
        <dbReference type="ARBA" id="ARBA00022475"/>
    </source>
</evidence>
<dbReference type="PANTHER" id="PTHR30619:SF1">
    <property type="entry name" value="RECOMBINATION PROTEIN 2"/>
    <property type="match status" value="1"/>
</dbReference>
<dbReference type="PANTHER" id="PTHR30619">
    <property type="entry name" value="DNA INTERNALIZATION/COMPETENCE PROTEIN COMEC/REC2"/>
    <property type="match status" value="1"/>
</dbReference>
<keyword evidence="10" id="KW-1185">Reference proteome</keyword>
<evidence type="ECO:0000259" key="7">
    <source>
        <dbReference type="Pfam" id="PF03772"/>
    </source>
</evidence>
<evidence type="ECO:0000313" key="10">
    <source>
        <dbReference type="Proteomes" id="UP000199642"/>
    </source>
</evidence>
<proteinExistence type="predicted"/>
<sequence length="642" mass="74243">MRFSDFPFLRYLPFLLLGIFLGKSGIHVEWELLAISLIGVSFLFGFLVIHRKSMKTRSILAYFQLLLLGLFCESFQREFVSGQSQVAINQGYIAEVQEYDLQKPNSFQNLLSLRFIQTEDEWLPAGGNILVYHQSEKPLNPGDLIWVREKPEEVPSPVNPHEFDYRGYLAKQGIYYRQFLGENFTLIEQNAGFDFSFLMVYWRKEMATMLSRHIQHEKAQQIALALLLGQKQELDRDTKKAFSEAGVMHVLAVSGLHVGILVGVLLLLIKPLKLKKGPKRFYLIGVLLVIWIYAMLTGMAPSVIRASVMFSLLTLGQLRERRPSIFNILAFSAILMIVLDPDVIFEVGFQLSYLAVAGIVLIQPLIARLWLPQTVITEYFWQLASVSIAAQLATFPLSIYYFHTFPTWFLLANMIVIPLTFISMQLGIPLMMVGWIESLGNFLGFITELFLRLEIWVLDGFKELPFSSFQFLTISVYGMLAVWMLLLLWAAWENYPKKRIIRFAAILLVGWVIKTGIDQVNYPDRQLVLYSSERGWFLDYWENESLYSWNHQVDPENLDFLVKPNRIQNQWKNFPKPLAVYKNQAGLLYFPSLDLKVDSKKKIFFGSPTQRGKLQYWTNGKWQAESNRDSLSLEGKSYRILF</sequence>
<dbReference type="AlphaFoldDB" id="A0A1I2WA68"/>
<dbReference type="EMBL" id="FOPC01000012">
    <property type="protein sequence ID" value="SFG98255.1"/>
    <property type="molecule type" value="Genomic_DNA"/>
</dbReference>
<accession>A0A1I2WA68</accession>
<dbReference type="OrthoDB" id="9761531at2"/>
<feature type="transmembrane region" description="Helical" evidence="6">
    <location>
        <begin position="408"/>
        <end position="427"/>
    </location>
</feature>
<evidence type="ECO:0000256" key="5">
    <source>
        <dbReference type="ARBA" id="ARBA00023136"/>
    </source>
</evidence>
<protein>
    <submittedName>
        <fullName evidence="9">Competence protein ComEC</fullName>
    </submittedName>
</protein>
<dbReference type="InterPro" id="IPR052159">
    <property type="entry name" value="Competence_DNA_uptake"/>
</dbReference>
<evidence type="ECO:0000256" key="6">
    <source>
        <dbReference type="SAM" id="Phobius"/>
    </source>
</evidence>
<organism evidence="9 10">
    <name type="scientific">Algoriphagus hitonicola</name>
    <dbReference type="NCBI Taxonomy" id="435880"/>
    <lineage>
        <taxon>Bacteria</taxon>
        <taxon>Pseudomonadati</taxon>
        <taxon>Bacteroidota</taxon>
        <taxon>Cytophagia</taxon>
        <taxon>Cytophagales</taxon>
        <taxon>Cyclobacteriaceae</taxon>
        <taxon>Algoriphagus</taxon>
    </lineage>
</organism>
<dbReference type="STRING" id="435880.SAMN04487988_11228"/>
<dbReference type="NCBIfam" id="TIGR00360">
    <property type="entry name" value="ComEC_N-term"/>
    <property type="match status" value="1"/>
</dbReference>
<feature type="domain" description="ComEC/Rec2-related protein" evidence="7">
    <location>
        <begin position="226"/>
        <end position="493"/>
    </location>
</feature>
<feature type="transmembrane region" description="Helical" evidence="6">
    <location>
        <begin position="325"/>
        <end position="345"/>
    </location>
</feature>
<feature type="transmembrane region" description="Helical" evidence="6">
    <location>
        <begin position="351"/>
        <end position="371"/>
    </location>
</feature>
<evidence type="ECO:0000256" key="3">
    <source>
        <dbReference type="ARBA" id="ARBA00022692"/>
    </source>
</evidence>
<evidence type="ECO:0000256" key="1">
    <source>
        <dbReference type="ARBA" id="ARBA00004651"/>
    </source>
</evidence>
<dbReference type="Pfam" id="PF13567">
    <property type="entry name" value="DUF4131"/>
    <property type="match status" value="1"/>
</dbReference>
<dbReference type="InterPro" id="IPR025405">
    <property type="entry name" value="DUF4131"/>
</dbReference>
<evidence type="ECO:0000313" key="9">
    <source>
        <dbReference type="EMBL" id="SFG98255.1"/>
    </source>
</evidence>
<dbReference type="InterPro" id="IPR004477">
    <property type="entry name" value="ComEC_N"/>
</dbReference>
<feature type="transmembrane region" description="Helical" evidence="6">
    <location>
        <begin position="281"/>
        <end position="304"/>
    </location>
</feature>
<keyword evidence="3 6" id="KW-0812">Transmembrane</keyword>
<reference evidence="10" key="1">
    <citation type="submission" date="2016-10" db="EMBL/GenBank/DDBJ databases">
        <authorList>
            <person name="Varghese N."/>
            <person name="Submissions S."/>
        </authorList>
    </citation>
    <scope>NUCLEOTIDE SEQUENCE [LARGE SCALE GENOMIC DNA]</scope>
    <source>
        <strain evidence="10">DSM 19315</strain>
    </source>
</reference>